<reference evidence="2 3" key="1">
    <citation type="submission" date="2024-04" db="EMBL/GenBank/DDBJ databases">
        <title>Phyllosticta paracitricarpa is synonymous to the EU quarantine fungus P. citricarpa based on phylogenomic analyses.</title>
        <authorList>
            <consortium name="Lawrence Berkeley National Laboratory"/>
            <person name="Van ingen-buijs V.A."/>
            <person name="Van westerhoven A.C."/>
            <person name="Haridas S."/>
            <person name="Skiadas P."/>
            <person name="Martin F."/>
            <person name="Groenewald J.Z."/>
            <person name="Crous P.W."/>
            <person name="Seidl M.F."/>
        </authorList>
    </citation>
    <scope>NUCLEOTIDE SEQUENCE [LARGE SCALE GENOMIC DNA]</scope>
    <source>
        <strain evidence="2 3">CBS 141358</strain>
    </source>
</reference>
<feature type="region of interest" description="Disordered" evidence="1">
    <location>
        <begin position="74"/>
        <end position="96"/>
    </location>
</feature>
<evidence type="ECO:0000313" key="3">
    <source>
        <dbReference type="Proteomes" id="UP001367316"/>
    </source>
</evidence>
<name>A0ABR1N2I5_9PEZI</name>
<dbReference type="EMBL" id="JBBPBF010000025">
    <property type="protein sequence ID" value="KAK7609044.1"/>
    <property type="molecule type" value="Genomic_DNA"/>
</dbReference>
<proteinExistence type="predicted"/>
<evidence type="ECO:0000256" key="1">
    <source>
        <dbReference type="SAM" id="MobiDB-lite"/>
    </source>
</evidence>
<feature type="region of interest" description="Disordered" evidence="1">
    <location>
        <begin position="124"/>
        <end position="143"/>
    </location>
</feature>
<gene>
    <name evidence="2" type="ORF">JOL62DRAFT_185399</name>
</gene>
<evidence type="ECO:0000313" key="2">
    <source>
        <dbReference type="EMBL" id="KAK7609044.1"/>
    </source>
</evidence>
<keyword evidence="3" id="KW-1185">Reference proteome</keyword>
<accession>A0ABR1N2I5</accession>
<feature type="region of interest" description="Disordered" evidence="1">
    <location>
        <begin position="189"/>
        <end position="222"/>
    </location>
</feature>
<protein>
    <submittedName>
        <fullName evidence="2">Uncharacterized protein</fullName>
    </submittedName>
</protein>
<comment type="caution">
    <text evidence="2">The sequence shown here is derived from an EMBL/GenBank/DDBJ whole genome shotgun (WGS) entry which is preliminary data.</text>
</comment>
<sequence>MHLDSGTQWFGTWATAGHHFRSCLPASWCPGRRSPWSFGHLRSSPPLPTTYILRPSAIFPLLLLPLLHTPLLTHHSHPNPSSPRDRRPTPRLGLTDSSTTRSILQFTSLHHTFITMASRIIPDRLKPSTTDGDADGFSRHHGKTQSHMVSQLFPLCLVASQQHATRLSCTHCCSPCAADAVGLALASRNRSKLSQTGSPPSKQLPPHPPHSSTAAPQHHRRS</sequence>
<organism evidence="2 3">
    <name type="scientific">Phyllosticta paracitricarpa</name>
    <dbReference type="NCBI Taxonomy" id="2016321"/>
    <lineage>
        <taxon>Eukaryota</taxon>
        <taxon>Fungi</taxon>
        <taxon>Dikarya</taxon>
        <taxon>Ascomycota</taxon>
        <taxon>Pezizomycotina</taxon>
        <taxon>Dothideomycetes</taxon>
        <taxon>Dothideomycetes incertae sedis</taxon>
        <taxon>Botryosphaeriales</taxon>
        <taxon>Phyllostictaceae</taxon>
        <taxon>Phyllosticta</taxon>
    </lineage>
</organism>
<dbReference type="Proteomes" id="UP001367316">
    <property type="component" value="Unassembled WGS sequence"/>
</dbReference>